<dbReference type="AlphaFoldDB" id="A0A318XJY2"/>
<protein>
    <recommendedName>
        <fullName evidence="2 7">Site-specific DNA-methyltransferase (adenine-specific)</fullName>
        <ecNumber evidence="2 7">2.1.1.72</ecNumber>
    </recommendedName>
</protein>
<dbReference type="PIRSF" id="PIRSF000398">
    <property type="entry name" value="M_m6A_EcoRV"/>
    <property type="match status" value="1"/>
</dbReference>
<dbReference type="GO" id="GO:0009007">
    <property type="term" value="F:site-specific DNA-methyltransferase (adenine-specific) activity"/>
    <property type="evidence" value="ECO:0007669"/>
    <property type="project" value="UniProtKB-UniRule"/>
</dbReference>
<keyword evidence="9" id="KW-1185">Reference proteome</keyword>
<accession>A0A318XJY2</accession>
<comment type="catalytic activity">
    <reaction evidence="6 7">
        <text>a 2'-deoxyadenosine in DNA + S-adenosyl-L-methionine = an N(6)-methyl-2'-deoxyadenosine in DNA + S-adenosyl-L-homocysteine + H(+)</text>
        <dbReference type="Rhea" id="RHEA:15197"/>
        <dbReference type="Rhea" id="RHEA-COMP:12418"/>
        <dbReference type="Rhea" id="RHEA-COMP:12419"/>
        <dbReference type="ChEBI" id="CHEBI:15378"/>
        <dbReference type="ChEBI" id="CHEBI:57856"/>
        <dbReference type="ChEBI" id="CHEBI:59789"/>
        <dbReference type="ChEBI" id="CHEBI:90615"/>
        <dbReference type="ChEBI" id="CHEBI:90616"/>
        <dbReference type="EC" id="2.1.1.72"/>
    </reaction>
</comment>
<evidence type="ECO:0000256" key="2">
    <source>
        <dbReference type="ARBA" id="ARBA00011900"/>
    </source>
</evidence>
<dbReference type="SUPFAM" id="SSF53335">
    <property type="entry name" value="S-adenosyl-L-methionine-dependent methyltransferases"/>
    <property type="match status" value="1"/>
</dbReference>
<comment type="similarity">
    <text evidence="1 7">Belongs to the N(4)/N(6)-methyltransferase family.</text>
</comment>
<evidence type="ECO:0000256" key="6">
    <source>
        <dbReference type="ARBA" id="ARBA00047942"/>
    </source>
</evidence>
<dbReference type="PANTHER" id="PTHR30481:SF3">
    <property type="entry name" value="DNA ADENINE METHYLASE"/>
    <property type="match status" value="1"/>
</dbReference>
<gene>
    <name evidence="8" type="ORF">LY28_03288</name>
</gene>
<evidence type="ECO:0000256" key="1">
    <source>
        <dbReference type="ARBA" id="ARBA00006594"/>
    </source>
</evidence>
<dbReference type="GO" id="GO:0006298">
    <property type="term" value="P:mismatch repair"/>
    <property type="evidence" value="ECO:0007669"/>
    <property type="project" value="TreeGrafter"/>
</dbReference>
<reference evidence="8 9" key="1">
    <citation type="submission" date="2018-06" db="EMBL/GenBank/DDBJ databases">
        <title>Genomic Encyclopedia of Type Strains, Phase I: the one thousand microbial genomes (KMG-I) project.</title>
        <authorList>
            <person name="Kyrpides N."/>
        </authorList>
    </citation>
    <scope>NUCLEOTIDE SEQUENCE [LARGE SCALE GENOMIC DNA]</scope>
    <source>
        <strain evidence="8 9">DSM 19573</strain>
    </source>
</reference>
<keyword evidence="3 7" id="KW-0489">Methyltransferase</keyword>
<dbReference type="Pfam" id="PF02086">
    <property type="entry name" value="MethyltransfD12"/>
    <property type="match status" value="1"/>
</dbReference>
<name>A0A318XJY2_9FIRM</name>
<sequence>MIANYRHIFPGAYNHYFEPFLGGGSAFFSLMPQQATISDINGELVNTYRVMARNPALLRERLVQHQEHHSVDHYYTVRANVPNDAIGRAARFLYLNRTCFNGMYRVNRLGEFNVPIGTKQQFIDDVANFEEYAEALYNVHIRKQDFVDTIREANEGDLVFADPPYTIAHNQNAFIKYNERLFSWKDQKRLLAALVRARVRGAIIIATNADYPPLRKMYEDNQFITHPVGRFSSISGLRDGRGIQNELLISSHQINL</sequence>
<dbReference type="EMBL" id="QKMR01000024">
    <property type="protein sequence ID" value="PYG85727.1"/>
    <property type="molecule type" value="Genomic_DNA"/>
</dbReference>
<dbReference type="Proteomes" id="UP000248132">
    <property type="component" value="Unassembled WGS sequence"/>
</dbReference>
<dbReference type="InterPro" id="IPR012327">
    <property type="entry name" value="MeTrfase_D12"/>
</dbReference>
<dbReference type="InterPro" id="IPR029063">
    <property type="entry name" value="SAM-dependent_MTases_sf"/>
</dbReference>
<evidence type="ECO:0000256" key="4">
    <source>
        <dbReference type="ARBA" id="ARBA00022679"/>
    </source>
</evidence>
<dbReference type="EC" id="2.1.1.72" evidence="2 7"/>
<dbReference type="Gene3D" id="1.10.1020.10">
    <property type="entry name" value="Adenine-specific Methyltransferase, Domain 2"/>
    <property type="match status" value="1"/>
</dbReference>
<evidence type="ECO:0000256" key="3">
    <source>
        <dbReference type="ARBA" id="ARBA00022603"/>
    </source>
</evidence>
<dbReference type="NCBIfam" id="TIGR00571">
    <property type="entry name" value="dam"/>
    <property type="match status" value="1"/>
</dbReference>
<dbReference type="InterPro" id="IPR002052">
    <property type="entry name" value="DNA_methylase_N6_adenine_CS"/>
</dbReference>
<dbReference type="GO" id="GO:0043565">
    <property type="term" value="F:sequence-specific DNA binding"/>
    <property type="evidence" value="ECO:0007669"/>
    <property type="project" value="TreeGrafter"/>
</dbReference>
<keyword evidence="4 7" id="KW-0808">Transferase</keyword>
<evidence type="ECO:0000313" key="8">
    <source>
        <dbReference type="EMBL" id="PYG85727.1"/>
    </source>
</evidence>
<dbReference type="PRINTS" id="PR00505">
    <property type="entry name" value="D12N6MTFRASE"/>
</dbReference>
<evidence type="ECO:0000313" key="9">
    <source>
        <dbReference type="Proteomes" id="UP000248132"/>
    </source>
</evidence>
<comment type="caution">
    <text evidence="8">The sequence shown here is derived from an EMBL/GenBank/DDBJ whole genome shotgun (WGS) entry which is preliminary data.</text>
</comment>
<dbReference type="GO" id="GO:0009307">
    <property type="term" value="P:DNA restriction-modification system"/>
    <property type="evidence" value="ECO:0007669"/>
    <property type="project" value="InterPro"/>
</dbReference>
<proteinExistence type="inferred from homology"/>
<organism evidence="8 9">
    <name type="scientific">Ruminiclostridium sufflavum DSM 19573</name>
    <dbReference type="NCBI Taxonomy" id="1121337"/>
    <lineage>
        <taxon>Bacteria</taxon>
        <taxon>Bacillati</taxon>
        <taxon>Bacillota</taxon>
        <taxon>Clostridia</taxon>
        <taxon>Eubacteriales</taxon>
        <taxon>Oscillospiraceae</taxon>
        <taxon>Ruminiclostridium</taxon>
    </lineage>
</organism>
<dbReference type="GO" id="GO:1904047">
    <property type="term" value="F:S-adenosyl-L-methionine binding"/>
    <property type="evidence" value="ECO:0007669"/>
    <property type="project" value="TreeGrafter"/>
</dbReference>
<evidence type="ECO:0000256" key="5">
    <source>
        <dbReference type="ARBA" id="ARBA00022691"/>
    </source>
</evidence>
<dbReference type="PROSITE" id="PS00092">
    <property type="entry name" value="N6_MTASE"/>
    <property type="match status" value="1"/>
</dbReference>
<dbReference type="Gene3D" id="3.40.50.150">
    <property type="entry name" value="Vaccinia Virus protein VP39"/>
    <property type="match status" value="1"/>
</dbReference>
<dbReference type="InterPro" id="IPR023095">
    <property type="entry name" value="Ade_MeTrfase_dom_2"/>
</dbReference>
<keyword evidence="5 7" id="KW-0949">S-adenosyl-L-methionine</keyword>
<dbReference type="InterPro" id="IPR012263">
    <property type="entry name" value="M_m6A_EcoRV"/>
</dbReference>
<evidence type="ECO:0000256" key="7">
    <source>
        <dbReference type="RuleBase" id="RU361257"/>
    </source>
</evidence>
<dbReference type="PANTHER" id="PTHR30481">
    <property type="entry name" value="DNA ADENINE METHYLASE"/>
    <property type="match status" value="1"/>
</dbReference>
<dbReference type="GO" id="GO:0032259">
    <property type="term" value="P:methylation"/>
    <property type="evidence" value="ECO:0007669"/>
    <property type="project" value="UniProtKB-KW"/>
</dbReference>